<dbReference type="NCBIfam" id="NF040728">
    <property type="entry name" value="MerB_rel_SaoL"/>
    <property type="match status" value="1"/>
</dbReference>
<name>A0A069RHK3_PEPLI</name>
<dbReference type="InterPro" id="IPR004927">
    <property type="entry name" value="MerB"/>
</dbReference>
<comment type="caution">
    <text evidence="1">The sequence shown here is derived from an EMBL/GenBank/DDBJ whole genome shotgun (WGS) entry which is preliminary data.</text>
</comment>
<organism evidence="1 2">
    <name type="scientific">Peptoclostridium litorale DSM 5388</name>
    <dbReference type="NCBI Taxonomy" id="1121324"/>
    <lineage>
        <taxon>Bacteria</taxon>
        <taxon>Bacillati</taxon>
        <taxon>Bacillota</taxon>
        <taxon>Clostridia</taxon>
        <taxon>Peptostreptococcales</taxon>
        <taxon>Peptoclostridiaceae</taxon>
        <taxon>Peptoclostridium</taxon>
    </lineage>
</organism>
<accession>A0A069RHK3</accession>
<dbReference type="Proteomes" id="UP000027946">
    <property type="component" value="Unassembled WGS sequence"/>
</dbReference>
<dbReference type="SUPFAM" id="SSF160387">
    <property type="entry name" value="NosL/MerB-like"/>
    <property type="match status" value="1"/>
</dbReference>
<dbReference type="eggNOG" id="COG1249">
    <property type="taxonomic scope" value="Bacteria"/>
</dbReference>
<dbReference type="Pfam" id="PF03243">
    <property type="entry name" value="MerB"/>
    <property type="match status" value="1"/>
</dbReference>
<dbReference type="Gene3D" id="3.30.450.410">
    <property type="match status" value="1"/>
</dbReference>
<dbReference type="STRING" id="1121324.CLIT_4c01100"/>
<gene>
    <name evidence="1" type="ORF">CLIT_4c01100</name>
</gene>
<dbReference type="AlphaFoldDB" id="A0A069RHK3"/>
<keyword evidence="2" id="KW-1185">Reference proteome</keyword>
<dbReference type="EMBL" id="JJMM01000004">
    <property type="protein sequence ID" value="KDR96273.1"/>
    <property type="molecule type" value="Genomic_DNA"/>
</dbReference>
<sequence length="190" mass="21618">MKRFNYEPASRVKEYVNGMDFRYYKPERLIIDSIDSRLDSDEKKVRFYIMDRIIENGMPFNFAVIPEAMQKSLNMTEGMIRETIDSLAAKNAAVSDENQNINFIYPVSGFPTNHHIELADGREFSAMCAVDGMGCAFTFRQDIKLTSSCSQCGEQVRVEISNGEIVNLLPEDAHVLHVDLNKNQNWSGSC</sequence>
<protein>
    <recommendedName>
        <fullName evidence="3">Alkylmercury lyase</fullName>
    </recommendedName>
</protein>
<evidence type="ECO:0000313" key="1">
    <source>
        <dbReference type="EMBL" id="KDR96273.1"/>
    </source>
</evidence>
<dbReference type="InterPro" id="IPR053717">
    <property type="entry name" value="MerB_lyase_sf"/>
</dbReference>
<dbReference type="GO" id="GO:0018836">
    <property type="term" value="F:alkylmercury lyase activity"/>
    <property type="evidence" value="ECO:0007669"/>
    <property type="project" value="InterPro"/>
</dbReference>
<proteinExistence type="predicted"/>
<evidence type="ECO:0008006" key="3">
    <source>
        <dbReference type="Google" id="ProtNLM"/>
    </source>
</evidence>
<reference evidence="1 2" key="1">
    <citation type="submission" date="2014-03" db="EMBL/GenBank/DDBJ databases">
        <title>Genome sequence of Clostridium litorale W6, DSM 5388.</title>
        <authorList>
            <person name="Poehlein A."/>
            <person name="Jagirdar A."/>
            <person name="Khonsari B."/>
            <person name="Chibani C.M."/>
            <person name="Gutierrez Gutierrez D.A."/>
            <person name="Davydova E."/>
            <person name="Alghaithi H.S."/>
            <person name="Nair K.P."/>
            <person name="Dhamotharan K."/>
            <person name="Chandran L."/>
            <person name="G W."/>
            <person name="Daniel R."/>
        </authorList>
    </citation>
    <scope>NUCLEOTIDE SEQUENCE [LARGE SCALE GENOMIC DNA]</scope>
    <source>
        <strain evidence="1 2">W6</strain>
    </source>
</reference>
<evidence type="ECO:0000313" key="2">
    <source>
        <dbReference type="Proteomes" id="UP000027946"/>
    </source>
</evidence>